<name>A0A6L2NUR5_TANCI</name>
<proteinExistence type="predicted"/>
<protein>
    <submittedName>
        <fullName evidence="1">Uncharacterized protein</fullName>
    </submittedName>
</protein>
<sequence>MEAEHGEPDEVQQCLFCNFFATALVCDNCLQQESHRFMDMVVDVGRQDGTEGRFNFRRTSLTGFPSQSISSSNTIALDSPNLLVLNTGASQSRQHGFPFITVNTKEYHSKCSGNYRKDNA</sequence>
<organism evidence="1">
    <name type="scientific">Tanacetum cinerariifolium</name>
    <name type="common">Dalmatian daisy</name>
    <name type="synonym">Chrysanthemum cinerariifolium</name>
    <dbReference type="NCBI Taxonomy" id="118510"/>
    <lineage>
        <taxon>Eukaryota</taxon>
        <taxon>Viridiplantae</taxon>
        <taxon>Streptophyta</taxon>
        <taxon>Embryophyta</taxon>
        <taxon>Tracheophyta</taxon>
        <taxon>Spermatophyta</taxon>
        <taxon>Magnoliopsida</taxon>
        <taxon>eudicotyledons</taxon>
        <taxon>Gunneridae</taxon>
        <taxon>Pentapetalae</taxon>
        <taxon>asterids</taxon>
        <taxon>campanulids</taxon>
        <taxon>Asterales</taxon>
        <taxon>Asteraceae</taxon>
        <taxon>Asteroideae</taxon>
        <taxon>Anthemideae</taxon>
        <taxon>Anthemidinae</taxon>
        <taxon>Tanacetum</taxon>
    </lineage>
</organism>
<evidence type="ECO:0000313" key="1">
    <source>
        <dbReference type="EMBL" id="GEU89930.1"/>
    </source>
</evidence>
<accession>A0A6L2NUR5</accession>
<gene>
    <name evidence="1" type="ORF">Tci_061908</name>
</gene>
<reference evidence="1" key="1">
    <citation type="journal article" date="2019" name="Sci. Rep.">
        <title>Draft genome of Tanacetum cinerariifolium, the natural source of mosquito coil.</title>
        <authorList>
            <person name="Yamashiro T."/>
            <person name="Shiraishi A."/>
            <person name="Satake H."/>
            <person name="Nakayama K."/>
        </authorList>
    </citation>
    <scope>NUCLEOTIDE SEQUENCE</scope>
</reference>
<dbReference type="AlphaFoldDB" id="A0A6L2NUR5"/>
<dbReference type="EMBL" id="BKCJ010010071">
    <property type="protein sequence ID" value="GEU89930.1"/>
    <property type="molecule type" value="Genomic_DNA"/>
</dbReference>
<comment type="caution">
    <text evidence="1">The sequence shown here is derived from an EMBL/GenBank/DDBJ whole genome shotgun (WGS) entry which is preliminary data.</text>
</comment>